<dbReference type="SMART" id="SM01359">
    <property type="entry name" value="A2M_N_2"/>
    <property type="match status" value="1"/>
</dbReference>
<dbReference type="SMART" id="SM01419">
    <property type="entry name" value="Thiol-ester_cl"/>
    <property type="match status" value="1"/>
</dbReference>
<dbReference type="SMART" id="SM01360">
    <property type="entry name" value="A2M"/>
    <property type="match status" value="1"/>
</dbReference>
<dbReference type="InterPro" id="IPR013784">
    <property type="entry name" value="Carb-bd-like_fold"/>
</dbReference>
<dbReference type="Gene3D" id="2.20.130.20">
    <property type="match status" value="1"/>
</dbReference>
<dbReference type="Pfam" id="PF07703">
    <property type="entry name" value="A2M_BRD"/>
    <property type="match status" value="1"/>
</dbReference>
<accession>A0A931LVH2</accession>
<dbReference type="PANTHER" id="PTHR40094">
    <property type="entry name" value="ALPHA-2-MACROGLOBULIN HOMOLOG"/>
    <property type="match status" value="1"/>
</dbReference>
<dbReference type="Pfam" id="PF07678">
    <property type="entry name" value="TED_complement"/>
    <property type="match status" value="1"/>
</dbReference>
<evidence type="ECO:0000313" key="4">
    <source>
        <dbReference type="EMBL" id="MBI1756933.1"/>
    </source>
</evidence>
<comment type="similarity">
    <text evidence="1">Belongs to the protease inhibitor I39 (alpha-2-macroglobulin) family. Bacterial alpha-2-macroglobulin subfamily.</text>
</comment>
<keyword evidence="4" id="KW-0645">Protease</keyword>
<feature type="domain" description="Alpha-2-macroglobulin bait region" evidence="2">
    <location>
        <begin position="715"/>
        <end position="854"/>
    </location>
</feature>
<dbReference type="InterPro" id="IPR002890">
    <property type="entry name" value="MG2"/>
</dbReference>
<dbReference type="SUPFAM" id="SSF48239">
    <property type="entry name" value="Terpenoid cyclases/Protein prenyltransferases"/>
    <property type="match status" value="1"/>
</dbReference>
<dbReference type="Pfam" id="PF00207">
    <property type="entry name" value="A2M"/>
    <property type="match status" value="1"/>
</dbReference>
<evidence type="ECO:0000259" key="2">
    <source>
        <dbReference type="SMART" id="SM01359"/>
    </source>
</evidence>
<dbReference type="Gene3D" id="2.60.40.10">
    <property type="entry name" value="Immunoglobulins"/>
    <property type="match status" value="1"/>
</dbReference>
<dbReference type="InterPro" id="IPR008930">
    <property type="entry name" value="Terpenoid_cyclase/PrenylTrfase"/>
</dbReference>
<dbReference type="InterPro" id="IPR013783">
    <property type="entry name" value="Ig-like_fold"/>
</dbReference>
<protein>
    <submittedName>
        <fullName evidence="4">Carboxypeptidase regulatory-like domain-containing protein</fullName>
    </submittedName>
</protein>
<dbReference type="GO" id="GO:0004180">
    <property type="term" value="F:carboxypeptidase activity"/>
    <property type="evidence" value="ECO:0007669"/>
    <property type="project" value="UniProtKB-KW"/>
</dbReference>
<dbReference type="InterPro" id="IPR051802">
    <property type="entry name" value="YfhM-like"/>
</dbReference>
<reference evidence="4" key="1">
    <citation type="submission" date="2020-07" db="EMBL/GenBank/DDBJ databases">
        <title>Huge and variable diversity of episymbiotic CPR bacteria and DPANN archaea in groundwater ecosystems.</title>
        <authorList>
            <person name="He C.Y."/>
            <person name="Keren R."/>
            <person name="Whittaker M."/>
            <person name="Farag I.F."/>
            <person name="Doudna J."/>
            <person name="Cate J.H.D."/>
            <person name="Banfield J.F."/>
        </authorList>
    </citation>
    <scope>NUCLEOTIDE SEQUENCE</scope>
    <source>
        <strain evidence="4">NC_groundwater_17_Pr7_B-0.1um_64_12</strain>
    </source>
</reference>
<dbReference type="InterPro" id="IPR011625">
    <property type="entry name" value="A2M_N_BRD"/>
</dbReference>
<evidence type="ECO:0000313" key="5">
    <source>
        <dbReference type="Proteomes" id="UP000727962"/>
    </source>
</evidence>
<dbReference type="GO" id="GO:0030246">
    <property type="term" value="F:carbohydrate binding"/>
    <property type="evidence" value="ECO:0007669"/>
    <property type="project" value="InterPro"/>
</dbReference>
<dbReference type="Gene3D" id="1.50.10.20">
    <property type="match status" value="1"/>
</dbReference>
<dbReference type="InterPro" id="IPR047565">
    <property type="entry name" value="Alpha-macroglob_thiol-ester_cl"/>
</dbReference>
<dbReference type="Pfam" id="PF13620">
    <property type="entry name" value="CarboxypepD_reg"/>
    <property type="match status" value="1"/>
</dbReference>
<dbReference type="GO" id="GO:0004866">
    <property type="term" value="F:endopeptidase inhibitor activity"/>
    <property type="evidence" value="ECO:0007669"/>
    <property type="project" value="InterPro"/>
</dbReference>
<gene>
    <name evidence="4" type="ORF">HYR64_07495</name>
</gene>
<dbReference type="InterPro" id="IPR001599">
    <property type="entry name" value="Macroglobln_a2"/>
</dbReference>
<keyword evidence="4" id="KW-0378">Hydrolase</keyword>
<dbReference type="PANTHER" id="PTHR40094:SF1">
    <property type="entry name" value="UBIQUITIN DOMAIN-CONTAINING PROTEIN"/>
    <property type="match status" value="1"/>
</dbReference>
<dbReference type="Gene3D" id="2.60.40.1120">
    <property type="entry name" value="Carboxypeptidase-like, regulatory domain"/>
    <property type="match status" value="1"/>
</dbReference>
<dbReference type="Gene3D" id="2.60.40.1930">
    <property type="match status" value="1"/>
</dbReference>
<organism evidence="4 5">
    <name type="scientific">Fimbriimonas ginsengisoli</name>
    <dbReference type="NCBI Taxonomy" id="1005039"/>
    <lineage>
        <taxon>Bacteria</taxon>
        <taxon>Bacillati</taxon>
        <taxon>Armatimonadota</taxon>
        <taxon>Fimbriimonadia</taxon>
        <taxon>Fimbriimonadales</taxon>
        <taxon>Fimbriimonadaceae</taxon>
        <taxon>Fimbriimonas</taxon>
    </lineage>
</organism>
<dbReference type="InterPro" id="IPR011626">
    <property type="entry name" value="Alpha-macroglobulin_TED"/>
</dbReference>
<dbReference type="SUPFAM" id="SSF49452">
    <property type="entry name" value="Starch-binding domain-like"/>
    <property type="match status" value="1"/>
</dbReference>
<evidence type="ECO:0000259" key="3">
    <source>
        <dbReference type="SMART" id="SM01360"/>
    </source>
</evidence>
<dbReference type="GO" id="GO:0005615">
    <property type="term" value="C:extracellular space"/>
    <property type="evidence" value="ECO:0007669"/>
    <property type="project" value="InterPro"/>
</dbReference>
<evidence type="ECO:0000256" key="1">
    <source>
        <dbReference type="ARBA" id="ARBA00010556"/>
    </source>
</evidence>
<name>A0A931LVH2_FIMGI</name>
<dbReference type="Proteomes" id="UP000727962">
    <property type="component" value="Unassembled WGS sequence"/>
</dbReference>
<sequence length="1582" mass="171334">MRRGFELIALAATCLVVLALGVTQEVPLGSVGGRVTMAESGAGLPDASLSLTSFGGDINYEKTLTTKAGGRFELARVPAGRYEIEASARHHQLSRRVIEVAEGKATRLELEMTPSQPSLDLYVSQHVFTPGETPEAEVHAFLREPTLTVNVYRLDLAKVLARGGLQEALSPVRENRQDSLSLGSLVSSAVHPGKNLDPEGAFVDRLAFPKLGEGFYWVECLAKGLRRGSYLNVSRIALVSKVDAGGALCFVTDLRQGTPVPGCEVAQVVGDQRTVLGKTDRDGLARVKPSRPQTDEAVVARAGRTRVHARRSGVRSGFLQARIGDSVAFTSLRLPGNSGEDGEAGETGLTRAESTRIYTYTDRPIYRPGDLVRFKGIVRRRDGDEYRLPGQGEVTVSVLNSDQSIIAKLTRPLSPHGTFDGSFTTSVEAKPGSYQIVSGAFGAEQTTRVAISAYRKAPYTVAVKSERPHYVIGERAVALVTAKYYFGGPVAGAKVHAVVYRNPIWSFGEEGGDEGSSSEDQGFAGDARGFTGGEFSSEIDATTDESGVARIEFETKGKNDPNDMPTDFDYSVSVSIQEAGGQAFDGQGSVRVTRGDFSIHVEPDDYIVRPGSAVKCAVRVLGVDTPVKPGANRKVRLEIGTMHYDREKVEFERTSSLDGVTGVDGIATFTVPAGRHGLVALRAVIDDERGHRITDQSEFYVEGGTWPTWMDQGKLGVRFDKRQYDVGDIARVLIRTSKPGGVALLCVEGERLLESRIVKLGSETTTVELPVLKHDAPNATVSVVYIRAKQFSEQRAAMTVRQTAKQLTVEITPGKVSYHPGDTASVTVRTTNHAGKPVSAEVSVEVVDEAIYALAPESTNPERGLYPLRPDLVRTEYSFPEIYLDGGDKGTKSTAIRKRFQDTAYWAPFVQTGADGMARVSVPLPDNLTSWRTTAVAVSDDSAVGMSSANFRARKELMVRIETPSFLVAGDRQSIAVSVTNDDARDATIRLRMEAIGLTLPKSSDDLRVAAGKTESLHLDVAASRAGEASLTVTARSDAGASDGVRRTVTIQPHGRLVETMVGGMTQGSANLSFTLRQNADPNAGRLRVSFSPSIGGSLLRSLDRLVGFPYGCVEQTMSRFLPSVVVGKAFRDLGIHRPDLEARVPRIADDGFARLQKMQHSDGGWGWWTYDKSDPFMTALVLDGLARATEAGYPSKYVDVPAALKYGEQFLKSPGGTSDARIYLAYALARHGRKEQARQEALGWNLAKADAEQLSLAILAADALGLAHQRSTWLARLKSLAVGGEMGVHFPIPVWSWGAEADAIALLAIGTASPNDPMVGGLVRRLMEKRQDDGWTSTRDTAYAVIGLTQYLKSTGELSASPEVKISVNGRLARTVRLAKLSDGMPAVDLVVPVAKLRKGQNQLSISVSGGACYYSGSLRQWDVADQLPTVLNDSGLKIERAIYRMETRHLEDGTLRLMPSAKPVESVRSGDLLFVRVRVSATNHLPYAMIEIPIPSNCRIVDAGDPDPEEEWRWWWAEQSTFDDRAAFFTRDFAPGESELTFMMRAETPGACLAMPASVQNMYDPGRRASSAENPLRIEP</sequence>
<dbReference type="Pfam" id="PF17973">
    <property type="entry name" value="bMG10"/>
    <property type="match status" value="1"/>
</dbReference>
<feature type="domain" description="Alpha-2-macroglobulin" evidence="3">
    <location>
        <begin position="903"/>
        <end position="993"/>
    </location>
</feature>
<keyword evidence="4" id="KW-0121">Carboxypeptidase</keyword>
<dbReference type="CDD" id="cd02891">
    <property type="entry name" value="A2M_like"/>
    <property type="match status" value="1"/>
</dbReference>
<dbReference type="Pfam" id="PF01835">
    <property type="entry name" value="MG2"/>
    <property type="match status" value="1"/>
</dbReference>
<dbReference type="InterPro" id="IPR041246">
    <property type="entry name" value="Bact_MG10"/>
</dbReference>
<dbReference type="EMBL" id="JACOSL010000045">
    <property type="protein sequence ID" value="MBI1756933.1"/>
    <property type="molecule type" value="Genomic_DNA"/>
</dbReference>
<proteinExistence type="inferred from homology"/>
<comment type="caution">
    <text evidence="4">The sequence shown here is derived from an EMBL/GenBank/DDBJ whole genome shotgun (WGS) entry which is preliminary data.</text>
</comment>